<feature type="region of interest" description="Disordered" evidence="1">
    <location>
        <begin position="1"/>
        <end position="44"/>
    </location>
</feature>
<evidence type="ECO:0000256" key="1">
    <source>
        <dbReference type="SAM" id="MobiDB-lite"/>
    </source>
</evidence>
<accession>A0AAV3QA22</accession>
<gene>
    <name evidence="2" type="ORF">LIER_39131</name>
</gene>
<proteinExistence type="predicted"/>
<feature type="region of interest" description="Disordered" evidence="1">
    <location>
        <begin position="66"/>
        <end position="97"/>
    </location>
</feature>
<evidence type="ECO:0000313" key="3">
    <source>
        <dbReference type="Proteomes" id="UP001454036"/>
    </source>
</evidence>
<name>A0AAV3QA22_LITER</name>
<protein>
    <submittedName>
        <fullName evidence="2">Uncharacterized protein</fullName>
    </submittedName>
</protein>
<keyword evidence="3" id="KW-1185">Reference proteome</keyword>
<comment type="caution">
    <text evidence="2">The sequence shown here is derived from an EMBL/GenBank/DDBJ whole genome shotgun (WGS) entry which is preliminary data.</text>
</comment>
<organism evidence="2 3">
    <name type="scientific">Lithospermum erythrorhizon</name>
    <name type="common">Purple gromwell</name>
    <name type="synonym">Lithospermum officinale var. erythrorhizon</name>
    <dbReference type="NCBI Taxonomy" id="34254"/>
    <lineage>
        <taxon>Eukaryota</taxon>
        <taxon>Viridiplantae</taxon>
        <taxon>Streptophyta</taxon>
        <taxon>Embryophyta</taxon>
        <taxon>Tracheophyta</taxon>
        <taxon>Spermatophyta</taxon>
        <taxon>Magnoliopsida</taxon>
        <taxon>eudicotyledons</taxon>
        <taxon>Gunneridae</taxon>
        <taxon>Pentapetalae</taxon>
        <taxon>asterids</taxon>
        <taxon>lamiids</taxon>
        <taxon>Boraginales</taxon>
        <taxon>Boraginaceae</taxon>
        <taxon>Boraginoideae</taxon>
        <taxon>Lithospermeae</taxon>
        <taxon>Lithospermum</taxon>
    </lineage>
</organism>
<dbReference type="Proteomes" id="UP001454036">
    <property type="component" value="Unassembled WGS sequence"/>
</dbReference>
<reference evidence="2 3" key="1">
    <citation type="submission" date="2024-01" db="EMBL/GenBank/DDBJ databases">
        <title>The complete chloroplast genome sequence of Lithospermum erythrorhizon: insights into the phylogenetic relationship among Boraginaceae species and the maternal lineages of purple gromwells.</title>
        <authorList>
            <person name="Okada T."/>
            <person name="Watanabe K."/>
        </authorList>
    </citation>
    <scope>NUCLEOTIDE SEQUENCE [LARGE SCALE GENOMIC DNA]</scope>
</reference>
<dbReference type="EMBL" id="BAABME010020620">
    <property type="protein sequence ID" value="GAA0160939.1"/>
    <property type="molecule type" value="Genomic_DNA"/>
</dbReference>
<sequence length="97" mass="10605">MAIITEENEHNHNNPQGNDGLNPDDLHGQPQNEARRMSQNQSTYELVESSCDAATPGVDPIVKEGKAVEASSDREEVEETYTHTPLVRGNHEPAAGQ</sequence>
<evidence type="ECO:0000313" key="2">
    <source>
        <dbReference type="EMBL" id="GAA0160939.1"/>
    </source>
</evidence>
<dbReference type="AlphaFoldDB" id="A0AAV3QA22"/>
<feature type="compositionally biased region" description="Polar residues" evidence="1">
    <location>
        <begin position="29"/>
        <end position="44"/>
    </location>
</feature>